<protein>
    <recommendedName>
        <fullName evidence="6">Leucine-binding protein domain-containing protein</fullName>
    </recommendedName>
</protein>
<sequence length="410" mass="45260">MRFFHRRGWLVSLVVVMALLLAGCGGSTSTGGQANDADKGSGDTLKVGFLGDLSGPYADMGKESLDAIQTAVNEINEQGGLLGKKVELVYEDDELKPDIALRKAEKMVLDQGVKFLFGNTSSAAALALEEKLPQWGVLMFGYVTKSVKVTAPEVNENFFRACHNDDQDKAAIEDYLKRGGVKYQNYYLVGADYEWGHDMVEQLENIVKNLNGNIVGKEFTPLGSTEFGTVITNIRSKKPDVVLAALGGTDQVNFLKQVESFGLMKDGIDVIVTPLMNISLKAEVAGVRGPLNYHYSIDTPLNKNFVERFEKEHGYKPPNFGGEAYNAALMLFEAIKKSQSTDVETLKKTLEDNFEFETNLGRLKIDPETHQLMHPNYIFETVKDPATGKMDLKLVHTTPIEVANAVYLNK</sequence>
<dbReference type="Proteomes" id="UP000196475">
    <property type="component" value="Unassembled WGS sequence"/>
</dbReference>
<reference evidence="8" key="1">
    <citation type="submission" date="2016-06" db="EMBL/GenBank/DDBJ databases">
        <authorList>
            <person name="Nascimento L."/>
            <person name="Pereira R.V."/>
            <person name="Martins L.F."/>
            <person name="Quaggio R.B."/>
            <person name="Silva A.M."/>
            <person name="Setubal J.C."/>
        </authorList>
    </citation>
    <scope>NUCLEOTIDE SEQUENCE [LARGE SCALE GENOMIC DNA]</scope>
</reference>
<comment type="similarity">
    <text evidence="1">Belongs to the leucine-binding protein family.</text>
</comment>
<dbReference type="PANTHER" id="PTHR30483">
    <property type="entry name" value="LEUCINE-SPECIFIC-BINDING PROTEIN"/>
    <property type="match status" value="1"/>
</dbReference>
<evidence type="ECO:0000256" key="5">
    <source>
        <dbReference type="SAM" id="SignalP"/>
    </source>
</evidence>
<evidence type="ECO:0000256" key="3">
    <source>
        <dbReference type="ARBA" id="ARBA00022729"/>
    </source>
</evidence>
<gene>
    <name evidence="7" type="ORF">BAA01_05290</name>
</gene>
<proteinExistence type="inferred from homology"/>
<dbReference type="AlphaFoldDB" id="A0A1Y3PM96"/>
<organism evidence="7 8">
    <name type="scientific">Bacillus thermozeamaize</name>
    <dbReference type="NCBI Taxonomy" id="230954"/>
    <lineage>
        <taxon>Bacteria</taxon>
        <taxon>Bacillati</taxon>
        <taxon>Bacillota</taxon>
        <taxon>Bacilli</taxon>
        <taxon>Bacillales</taxon>
        <taxon>Bacillaceae</taxon>
        <taxon>Bacillus</taxon>
    </lineage>
</organism>
<dbReference type="GO" id="GO:0006865">
    <property type="term" value="P:amino acid transport"/>
    <property type="evidence" value="ECO:0007669"/>
    <property type="project" value="UniProtKB-KW"/>
</dbReference>
<evidence type="ECO:0000256" key="1">
    <source>
        <dbReference type="ARBA" id="ARBA00010062"/>
    </source>
</evidence>
<evidence type="ECO:0000256" key="4">
    <source>
        <dbReference type="ARBA" id="ARBA00022970"/>
    </source>
</evidence>
<dbReference type="PANTHER" id="PTHR30483:SF6">
    <property type="entry name" value="PERIPLASMIC BINDING PROTEIN OF ABC TRANSPORTER FOR NATURAL AMINO ACIDS"/>
    <property type="match status" value="1"/>
</dbReference>
<feature type="domain" description="Leucine-binding protein" evidence="6">
    <location>
        <begin position="44"/>
        <end position="382"/>
    </location>
</feature>
<evidence type="ECO:0000313" key="8">
    <source>
        <dbReference type="Proteomes" id="UP000196475"/>
    </source>
</evidence>
<dbReference type="PRINTS" id="PR00337">
    <property type="entry name" value="LEUILEVALBP"/>
</dbReference>
<dbReference type="EMBL" id="LZRT01000060">
    <property type="protein sequence ID" value="OUM88515.1"/>
    <property type="molecule type" value="Genomic_DNA"/>
</dbReference>
<name>A0A1Y3PM96_9BACI</name>
<evidence type="ECO:0000259" key="6">
    <source>
        <dbReference type="Pfam" id="PF13458"/>
    </source>
</evidence>
<feature type="chain" id="PRO_5012960578" description="Leucine-binding protein domain-containing protein" evidence="5">
    <location>
        <begin position="35"/>
        <end position="410"/>
    </location>
</feature>
<dbReference type="PROSITE" id="PS51257">
    <property type="entry name" value="PROKAR_LIPOPROTEIN"/>
    <property type="match status" value="1"/>
</dbReference>
<comment type="caution">
    <text evidence="7">The sequence shown here is derived from an EMBL/GenBank/DDBJ whole genome shotgun (WGS) entry which is preliminary data.</text>
</comment>
<accession>A0A1Y3PM96</accession>
<keyword evidence="2" id="KW-0813">Transport</keyword>
<dbReference type="InterPro" id="IPR028081">
    <property type="entry name" value="Leu-bd"/>
</dbReference>
<dbReference type="SUPFAM" id="SSF53822">
    <property type="entry name" value="Periplasmic binding protein-like I"/>
    <property type="match status" value="1"/>
</dbReference>
<dbReference type="InterPro" id="IPR051010">
    <property type="entry name" value="BCAA_transport"/>
</dbReference>
<dbReference type="InterPro" id="IPR000709">
    <property type="entry name" value="Leu_Ile_Val-bd"/>
</dbReference>
<dbReference type="Gene3D" id="3.40.50.2300">
    <property type="match status" value="2"/>
</dbReference>
<dbReference type="Pfam" id="PF13458">
    <property type="entry name" value="Peripla_BP_6"/>
    <property type="match status" value="1"/>
</dbReference>
<keyword evidence="3 5" id="KW-0732">Signal</keyword>
<evidence type="ECO:0000256" key="2">
    <source>
        <dbReference type="ARBA" id="ARBA00022448"/>
    </source>
</evidence>
<feature type="signal peptide" evidence="5">
    <location>
        <begin position="1"/>
        <end position="34"/>
    </location>
</feature>
<keyword evidence="4" id="KW-0029">Amino-acid transport</keyword>
<dbReference type="InterPro" id="IPR028082">
    <property type="entry name" value="Peripla_BP_I"/>
</dbReference>
<evidence type="ECO:0000313" key="7">
    <source>
        <dbReference type="EMBL" id="OUM88515.1"/>
    </source>
</evidence>
<dbReference type="CDD" id="cd19989">
    <property type="entry name" value="PBP1_SBP-like"/>
    <property type="match status" value="1"/>
</dbReference>